<evidence type="ECO:0000259" key="2">
    <source>
        <dbReference type="Pfam" id="PF00534"/>
    </source>
</evidence>
<accession>A0AAD5SWL1</accession>
<dbReference type="EMBL" id="JADGJH010001528">
    <property type="protein sequence ID" value="KAJ3112572.1"/>
    <property type="molecule type" value="Genomic_DNA"/>
</dbReference>
<dbReference type="Pfam" id="PF00534">
    <property type="entry name" value="Glycos_transf_1"/>
    <property type="match status" value="1"/>
</dbReference>
<name>A0AAD5SWL1_9FUNG</name>
<proteinExistence type="predicted"/>
<evidence type="ECO:0000313" key="4">
    <source>
        <dbReference type="Proteomes" id="UP001211907"/>
    </source>
</evidence>
<organism evidence="3 4">
    <name type="scientific">Physocladia obscura</name>
    <dbReference type="NCBI Taxonomy" id="109957"/>
    <lineage>
        <taxon>Eukaryota</taxon>
        <taxon>Fungi</taxon>
        <taxon>Fungi incertae sedis</taxon>
        <taxon>Chytridiomycota</taxon>
        <taxon>Chytridiomycota incertae sedis</taxon>
        <taxon>Chytridiomycetes</taxon>
        <taxon>Chytridiales</taxon>
        <taxon>Chytriomycetaceae</taxon>
        <taxon>Physocladia</taxon>
    </lineage>
</organism>
<gene>
    <name evidence="3" type="ORF">HK100_002283</name>
</gene>
<protein>
    <recommendedName>
        <fullName evidence="2">Glycosyl transferase family 1 domain-containing protein</fullName>
    </recommendedName>
</protein>
<dbReference type="AlphaFoldDB" id="A0AAD5SWL1"/>
<keyword evidence="1" id="KW-0328">Glycosyltransferase</keyword>
<dbReference type="InterPro" id="IPR001296">
    <property type="entry name" value="Glyco_trans_1"/>
</dbReference>
<feature type="domain" description="Glycosyl transferase family 1" evidence="2">
    <location>
        <begin position="288"/>
        <end position="386"/>
    </location>
</feature>
<dbReference type="Gene3D" id="3.40.50.2000">
    <property type="entry name" value="Glycogen Phosphorylase B"/>
    <property type="match status" value="1"/>
</dbReference>
<sequence>MFGFSFLLRLEVTPRNKRVTPDYSNMQIPDDKPAIPEPGPPREFPYATVDAIIRPNDAIAGFTMQEIVDLCHYGGNLHLSRFQAFKSDNFSASAQDYIDNCYLFEFSTSTGGRSMGHCSDFANYIYYGGARLSLDFGVDPEIYKRKVRNCPNTVHIHGEYPNWQLFGPNITNYWMPNLEQIKNEQMSYFAHFDTILCKVKAMCTAMEALIEAQKVNNTLGIEMFPKLKYMSHSTPDPVEDGPKLLGKEKFNNITQDFNSFYHSFGHSGRKSTWAVFDCWSKHPEWPTLTIVGNQRAIDFVKQKERYGPLPRNYEFPKNIRVKSHLEFPELRQLQLAHGVHLCPSTQEGFGHYINEARAVGAVVVTTNHAPMNEFIQDGVSGFLVGHREPSTEPYQGMAPYFKSVATVDTEHVCLVVSKVLKLTIDERKLIGQNARYAYIQDKNFMINNIEELRKQIENIQ</sequence>
<dbReference type="GO" id="GO:0016757">
    <property type="term" value="F:glycosyltransferase activity"/>
    <property type="evidence" value="ECO:0007669"/>
    <property type="project" value="UniProtKB-KW"/>
</dbReference>
<dbReference type="Proteomes" id="UP001211907">
    <property type="component" value="Unassembled WGS sequence"/>
</dbReference>
<keyword evidence="1" id="KW-0808">Transferase</keyword>
<evidence type="ECO:0000313" key="3">
    <source>
        <dbReference type="EMBL" id="KAJ3112572.1"/>
    </source>
</evidence>
<evidence type="ECO:0000256" key="1">
    <source>
        <dbReference type="ARBA" id="ARBA00022676"/>
    </source>
</evidence>
<reference evidence="3" key="1">
    <citation type="submission" date="2020-05" db="EMBL/GenBank/DDBJ databases">
        <title>Phylogenomic resolution of chytrid fungi.</title>
        <authorList>
            <person name="Stajich J.E."/>
            <person name="Amses K."/>
            <person name="Simmons R."/>
            <person name="Seto K."/>
            <person name="Myers J."/>
            <person name="Bonds A."/>
            <person name="Quandt C.A."/>
            <person name="Barry K."/>
            <person name="Liu P."/>
            <person name="Grigoriev I."/>
            <person name="Longcore J.E."/>
            <person name="James T.Y."/>
        </authorList>
    </citation>
    <scope>NUCLEOTIDE SEQUENCE</scope>
    <source>
        <strain evidence="3">JEL0513</strain>
    </source>
</reference>
<keyword evidence="4" id="KW-1185">Reference proteome</keyword>
<comment type="caution">
    <text evidence="3">The sequence shown here is derived from an EMBL/GenBank/DDBJ whole genome shotgun (WGS) entry which is preliminary data.</text>
</comment>
<dbReference type="SUPFAM" id="SSF53756">
    <property type="entry name" value="UDP-Glycosyltransferase/glycogen phosphorylase"/>
    <property type="match status" value="1"/>
</dbReference>